<reference evidence="8 9" key="1">
    <citation type="journal article" date="2019" name="Nat. Ecol. Evol.">
        <title>Megaphylogeny resolves global patterns of mushroom evolution.</title>
        <authorList>
            <person name="Varga T."/>
            <person name="Krizsan K."/>
            <person name="Foldi C."/>
            <person name="Dima B."/>
            <person name="Sanchez-Garcia M."/>
            <person name="Sanchez-Ramirez S."/>
            <person name="Szollosi G.J."/>
            <person name="Szarkandi J.G."/>
            <person name="Papp V."/>
            <person name="Albert L."/>
            <person name="Andreopoulos W."/>
            <person name="Angelini C."/>
            <person name="Antonin V."/>
            <person name="Barry K.W."/>
            <person name="Bougher N.L."/>
            <person name="Buchanan P."/>
            <person name="Buyck B."/>
            <person name="Bense V."/>
            <person name="Catcheside P."/>
            <person name="Chovatia M."/>
            <person name="Cooper J."/>
            <person name="Damon W."/>
            <person name="Desjardin D."/>
            <person name="Finy P."/>
            <person name="Geml J."/>
            <person name="Haridas S."/>
            <person name="Hughes K."/>
            <person name="Justo A."/>
            <person name="Karasinski D."/>
            <person name="Kautmanova I."/>
            <person name="Kiss B."/>
            <person name="Kocsube S."/>
            <person name="Kotiranta H."/>
            <person name="LaButti K.M."/>
            <person name="Lechner B.E."/>
            <person name="Liimatainen K."/>
            <person name="Lipzen A."/>
            <person name="Lukacs Z."/>
            <person name="Mihaltcheva S."/>
            <person name="Morgado L.N."/>
            <person name="Niskanen T."/>
            <person name="Noordeloos M.E."/>
            <person name="Ohm R.A."/>
            <person name="Ortiz-Santana B."/>
            <person name="Ovrebo C."/>
            <person name="Racz N."/>
            <person name="Riley R."/>
            <person name="Savchenko A."/>
            <person name="Shiryaev A."/>
            <person name="Soop K."/>
            <person name="Spirin V."/>
            <person name="Szebenyi C."/>
            <person name="Tomsovsky M."/>
            <person name="Tulloss R.E."/>
            <person name="Uehling J."/>
            <person name="Grigoriev I.V."/>
            <person name="Vagvolgyi C."/>
            <person name="Papp T."/>
            <person name="Martin F.M."/>
            <person name="Miettinen O."/>
            <person name="Hibbett D.S."/>
            <person name="Nagy L.G."/>
        </authorList>
    </citation>
    <scope>NUCLEOTIDE SEQUENCE [LARGE SCALE GENOMIC DNA]</scope>
    <source>
        <strain evidence="8 9">FP101781</strain>
    </source>
</reference>
<dbReference type="Gene3D" id="1.20.1250.20">
    <property type="entry name" value="MFS general substrate transporter like domains"/>
    <property type="match status" value="2"/>
</dbReference>
<dbReference type="STRING" id="71717.A0A4Y7T8A1"/>
<evidence type="ECO:0000313" key="9">
    <source>
        <dbReference type="Proteomes" id="UP000298030"/>
    </source>
</evidence>
<comment type="subcellular location">
    <subcellularLocation>
        <location evidence="1">Membrane</location>
        <topology evidence="1">Multi-pass membrane protein</topology>
    </subcellularLocation>
</comment>
<keyword evidence="5 6" id="KW-0472">Membrane</keyword>
<sequence length="558" mass="62364">MSQGRKDSGWQLNLMISRSGEANYGTRLSQVLLGPARNAHLPRTLTMLGDSSETTARDDQLQPLLDTAERVQLGYDEIDLEKRQELEAVLVKKVDRRMSILVLIYILNYIDRNNAAAARLRGFQKDLDMTDTQFATVLSVLYIGYTMMQIPSNMFLNHIGRPSIYLPICMIIWGGISVLTGFTTNYFGALCARFLLGFVEAAFYPGALVCPINAPDSENVLTTVQFMLSKWYKRSELSQRMAMLSCGSLLSNAFGALIASGILDAMDGVLGYTAWRWLFFVEGGMTVLVAIFAVYILPDFPETNSSWLTPVEQALAVKRMAEDAGTSPGTEHRKSGQFHGLSLAVNDSKVWFLALGLSCFVISLSFNAYFPTLTATLGFNPTVTLLLCSPPWLVSTVASILVSRHSDRVGERTNHIIVPLCVGLLGFAIAMSTMNLYLRYFSLFLMAQVYSGFICFVAWASTSVSHPASKRAVALALINLCFAVRKYSGVRLNQIPRYGWPSKWGPTYNKSYAICMLFNMLTILGCLWFRRYLSRLNALEERKEMERGDGERGYRYML</sequence>
<dbReference type="Proteomes" id="UP000298030">
    <property type="component" value="Unassembled WGS sequence"/>
</dbReference>
<dbReference type="PANTHER" id="PTHR43791:SF6">
    <property type="entry name" value="TRANSPORTER, PUTATIVE (AFU_ORTHOLOGUE AFUA_1G16690)-RELATED"/>
    <property type="match status" value="1"/>
</dbReference>
<keyword evidence="4 6" id="KW-1133">Transmembrane helix</keyword>
<feature type="transmembrane region" description="Helical" evidence="6">
    <location>
        <begin position="440"/>
        <end position="460"/>
    </location>
</feature>
<dbReference type="InterPro" id="IPR020846">
    <property type="entry name" value="MFS_dom"/>
</dbReference>
<evidence type="ECO:0000256" key="5">
    <source>
        <dbReference type="ARBA" id="ARBA00023136"/>
    </source>
</evidence>
<keyword evidence="2" id="KW-0813">Transport</keyword>
<feature type="transmembrane region" description="Helical" evidence="6">
    <location>
        <begin position="350"/>
        <end position="370"/>
    </location>
</feature>
<evidence type="ECO:0000256" key="1">
    <source>
        <dbReference type="ARBA" id="ARBA00004141"/>
    </source>
</evidence>
<name>A0A4Y7T8A1_COPMI</name>
<feature type="transmembrane region" description="Helical" evidence="6">
    <location>
        <begin position="275"/>
        <end position="297"/>
    </location>
</feature>
<feature type="transmembrane region" description="Helical" evidence="6">
    <location>
        <begin position="164"/>
        <end position="187"/>
    </location>
</feature>
<feature type="transmembrane region" description="Helical" evidence="6">
    <location>
        <begin position="134"/>
        <end position="152"/>
    </location>
</feature>
<dbReference type="PANTHER" id="PTHR43791">
    <property type="entry name" value="PERMEASE-RELATED"/>
    <property type="match status" value="1"/>
</dbReference>
<dbReference type="FunFam" id="1.20.1250.20:FF:000057">
    <property type="entry name" value="MFS general substrate transporter"/>
    <property type="match status" value="1"/>
</dbReference>
<dbReference type="Pfam" id="PF07690">
    <property type="entry name" value="MFS_1"/>
    <property type="match status" value="2"/>
</dbReference>
<feature type="transmembrane region" description="Helical" evidence="6">
    <location>
        <begin position="241"/>
        <end position="263"/>
    </location>
</feature>
<dbReference type="EMBL" id="QPFP01000024">
    <property type="protein sequence ID" value="TEB30221.1"/>
    <property type="molecule type" value="Genomic_DNA"/>
</dbReference>
<organism evidence="8 9">
    <name type="scientific">Coprinellus micaceus</name>
    <name type="common">Glistening ink-cap mushroom</name>
    <name type="synonym">Coprinus micaceus</name>
    <dbReference type="NCBI Taxonomy" id="71717"/>
    <lineage>
        <taxon>Eukaryota</taxon>
        <taxon>Fungi</taxon>
        <taxon>Dikarya</taxon>
        <taxon>Basidiomycota</taxon>
        <taxon>Agaricomycotina</taxon>
        <taxon>Agaricomycetes</taxon>
        <taxon>Agaricomycetidae</taxon>
        <taxon>Agaricales</taxon>
        <taxon>Agaricineae</taxon>
        <taxon>Psathyrellaceae</taxon>
        <taxon>Coprinellus</taxon>
    </lineage>
</organism>
<evidence type="ECO:0000259" key="7">
    <source>
        <dbReference type="PROSITE" id="PS50850"/>
    </source>
</evidence>
<evidence type="ECO:0000313" key="8">
    <source>
        <dbReference type="EMBL" id="TEB30221.1"/>
    </source>
</evidence>
<evidence type="ECO:0000256" key="2">
    <source>
        <dbReference type="ARBA" id="ARBA00022448"/>
    </source>
</evidence>
<feature type="domain" description="Major facilitator superfamily (MFS) profile" evidence="7">
    <location>
        <begin position="97"/>
        <end position="537"/>
    </location>
</feature>
<dbReference type="GO" id="GO:0016020">
    <property type="term" value="C:membrane"/>
    <property type="evidence" value="ECO:0007669"/>
    <property type="project" value="UniProtKB-SubCell"/>
</dbReference>
<dbReference type="GO" id="GO:0022857">
    <property type="term" value="F:transmembrane transporter activity"/>
    <property type="evidence" value="ECO:0007669"/>
    <property type="project" value="InterPro"/>
</dbReference>
<gene>
    <name evidence="8" type="ORF">FA13DRAFT_1775079</name>
</gene>
<evidence type="ECO:0000256" key="6">
    <source>
        <dbReference type="SAM" id="Phobius"/>
    </source>
</evidence>
<dbReference type="SUPFAM" id="SSF103473">
    <property type="entry name" value="MFS general substrate transporter"/>
    <property type="match status" value="1"/>
</dbReference>
<comment type="caution">
    <text evidence="8">The sequence shown here is derived from an EMBL/GenBank/DDBJ whole genome shotgun (WGS) entry which is preliminary data.</text>
</comment>
<feature type="transmembrane region" description="Helical" evidence="6">
    <location>
        <begin position="382"/>
        <end position="402"/>
    </location>
</feature>
<feature type="transmembrane region" description="Helical" evidence="6">
    <location>
        <begin position="414"/>
        <end position="434"/>
    </location>
</feature>
<dbReference type="OrthoDB" id="2985014at2759"/>
<accession>A0A4Y7T8A1</accession>
<dbReference type="InterPro" id="IPR011701">
    <property type="entry name" value="MFS"/>
</dbReference>
<proteinExistence type="predicted"/>
<dbReference type="InterPro" id="IPR036259">
    <property type="entry name" value="MFS_trans_sf"/>
</dbReference>
<protein>
    <submittedName>
        <fullName evidence="8">MFS general substrate transporter</fullName>
    </submittedName>
</protein>
<dbReference type="AlphaFoldDB" id="A0A4Y7T8A1"/>
<evidence type="ECO:0000256" key="3">
    <source>
        <dbReference type="ARBA" id="ARBA00022692"/>
    </source>
</evidence>
<keyword evidence="3 6" id="KW-0812">Transmembrane</keyword>
<dbReference type="PROSITE" id="PS50850">
    <property type="entry name" value="MFS"/>
    <property type="match status" value="1"/>
</dbReference>
<evidence type="ECO:0000256" key="4">
    <source>
        <dbReference type="ARBA" id="ARBA00022989"/>
    </source>
</evidence>
<keyword evidence="9" id="KW-1185">Reference proteome</keyword>
<feature type="transmembrane region" description="Helical" evidence="6">
    <location>
        <begin position="510"/>
        <end position="529"/>
    </location>
</feature>